<sequence length="161" mass="18789">MANLLCYDEVVLNAMAPYREYAADDEDILMAEVTEVVVSSDLQVAKVYVYLSGDDEEARMFAFDNLRRKEGYIRKELAQKVKMRRAPEVRLIYDKSVEEQEKLDDIFSDLRREREEKKKKEESEGDDDDAMELDLDDKEFLDNQEFYLDASAFPEPEATSS</sequence>
<dbReference type="SUPFAM" id="SSF89919">
    <property type="entry name" value="Ribosome-binding factor A, RbfA"/>
    <property type="match status" value="1"/>
</dbReference>
<evidence type="ECO:0000256" key="1">
    <source>
        <dbReference type="SAM" id="MobiDB-lite"/>
    </source>
</evidence>
<organism evidence="2 3">
    <name type="scientific">Chloropicon primus</name>
    <dbReference type="NCBI Taxonomy" id="1764295"/>
    <lineage>
        <taxon>Eukaryota</taxon>
        <taxon>Viridiplantae</taxon>
        <taxon>Chlorophyta</taxon>
        <taxon>Chloropicophyceae</taxon>
        <taxon>Chloropicales</taxon>
        <taxon>Chloropicaceae</taxon>
        <taxon>Chloropicon</taxon>
    </lineage>
</organism>
<evidence type="ECO:0000313" key="2">
    <source>
        <dbReference type="EMBL" id="QDZ24844.1"/>
    </source>
</evidence>
<dbReference type="STRING" id="1764295.A0A5B8MZK1"/>
<feature type="region of interest" description="Disordered" evidence="1">
    <location>
        <begin position="113"/>
        <end position="133"/>
    </location>
</feature>
<dbReference type="NCBIfam" id="TIGR00082">
    <property type="entry name" value="rbfA"/>
    <property type="match status" value="1"/>
</dbReference>
<proteinExistence type="predicted"/>
<keyword evidence="3" id="KW-1185">Reference proteome</keyword>
<dbReference type="Pfam" id="PF02033">
    <property type="entry name" value="RBFA"/>
    <property type="match status" value="1"/>
</dbReference>
<reference evidence="2 3" key="1">
    <citation type="submission" date="2018-07" db="EMBL/GenBank/DDBJ databases">
        <title>The complete nuclear genome of the prasinophyte Chloropicon primus (CCMP1205).</title>
        <authorList>
            <person name="Pombert J.-F."/>
            <person name="Otis C."/>
            <person name="Turmel M."/>
            <person name="Lemieux C."/>
        </authorList>
    </citation>
    <scope>NUCLEOTIDE SEQUENCE [LARGE SCALE GENOMIC DNA]</scope>
    <source>
        <strain evidence="2 3">CCMP1205</strain>
    </source>
</reference>
<dbReference type="PANTHER" id="PTHR33515">
    <property type="entry name" value="RIBOSOME-BINDING FACTOR A, CHLOROPLASTIC-RELATED"/>
    <property type="match status" value="1"/>
</dbReference>
<dbReference type="EMBL" id="CP031048">
    <property type="protein sequence ID" value="QDZ24844.1"/>
    <property type="molecule type" value="Genomic_DNA"/>
</dbReference>
<dbReference type="InterPro" id="IPR023799">
    <property type="entry name" value="RbfA_dom_sf"/>
</dbReference>
<dbReference type="InterPro" id="IPR015946">
    <property type="entry name" value="KH_dom-like_a/b"/>
</dbReference>
<dbReference type="PANTHER" id="PTHR33515:SF1">
    <property type="entry name" value="RIBOSOME-BINDING FACTOR A, CHLOROPLASTIC-RELATED"/>
    <property type="match status" value="1"/>
</dbReference>
<dbReference type="Gene3D" id="3.30.300.20">
    <property type="match status" value="1"/>
</dbReference>
<dbReference type="OrthoDB" id="2015319at2759"/>
<dbReference type="InterPro" id="IPR000238">
    <property type="entry name" value="RbfA"/>
</dbReference>
<gene>
    <name evidence="2" type="ORF">A3770_15p73620</name>
</gene>
<dbReference type="GO" id="GO:0043024">
    <property type="term" value="F:ribosomal small subunit binding"/>
    <property type="evidence" value="ECO:0007669"/>
    <property type="project" value="TreeGrafter"/>
</dbReference>
<dbReference type="Proteomes" id="UP000316726">
    <property type="component" value="Chromosome 15"/>
</dbReference>
<name>A0A5B8MZK1_9CHLO</name>
<feature type="compositionally biased region" description="Basic and acidic residues" evidence="1">
    <location>
        <begin position="113"/>
        <end position="122"/>
    </location>
</feature>
<accession>A0A5B8MZK1</accession>
<protein>
    <submittedName>
        <fullName evidence="2">Ribosome-binding factor A</fullName>
    </submittedName>
</protein>
<evidence type="ECO:0000313" key="3">
    <source>
        <dbReference type="Proteomes" id="UP000316726"/>
    </source>
</evidence>
<dbReference type="AlphaFoldDB" id="A0A5B8MZK1"/>
<dbReference type="GO" id="GO:0006364">
    <property type="term" value="P:rRNA processing"/>
    <property type="evidence" value="ECO:0007669"/>
    <property type="project" value="InterPro"/>
</dbReference>
<feature type="compositionally biased region" description="Acidic residues" evidence="1">
    <location>
        <begin position="123"/>
        <end position="133"/>
    </location>
</feature>